<feature type="domain" description="Helicase/UvrB N-terminal" evidence="1">
    <location>
        <begin position="4"/>
        <end position="193"/>
    </location>
</feature>
<evidence type="ECO:0000259" key="1">
    <source>
        <dbReference type="Pfam" id="PF04851"/>
    </source>
</evidence>
<accession>A0ABP9U685</accession>
<dbReference type="InterPro" id="IPR050742">
    <property type="entry name" value="Helicase_Restrict-Modif_Enz"/>
</dbReference>
<dbReference type="Proteomes" id="UP001449582">
    <property type="component" value="Unassembled WGS sequence"/>
</dbReference>
<sequence length="807" mass="94193">MSYILKPCQQEACDALFDKISYYSNEQEYTFQAPTGAGKTLILCDLCERLLKDFNHKTLILFSSISTGEIYKQNYEKAQKYKYVNGYNYETHLIESPSNDKKSKNNDFMYDIPLMENCIYFIGTQSYTSSSILYNNGFLEQFLKDAKNQGYRIIFIRDEAHIGGTISRNDKTGSQNLLNLHNYFTKQLLVSATLSNKKVIDVQISPQAAEADGLIKARLIKGQGLNEVDEEGLTSEQLLEIALQQFETIKQKYPQTIRPALLIQVGNKQTNNIDYEDTIALVLQKIKAHNLNYVWYSSETGLDTNLDKLLKDSDGLYGSNKDLIVNNDSIIDVIMFKVSVATGYDIPRSCMLVQLREIYSENLNIQTIGRIRRNPNPDLKFHGENDITNNYYVYSNYRGNGKTKIREPLKLFPDFQNAQYNVLRYKTEFIDNYNSQTQINLEFAKQIQNQLLLFKESFLEYCAHFKTEKGYKIAVNEIETNNSTKTVYKEVINLFDVQRRFQQYLQNKTNFYKDNLKNQMKLFCQKYHLNLYVLQLYLISNLDSANQLRQSLEKSYDEKVTEETQYLFETVMLAKEVNQFHNDHLVFEGNEPIRELLLDPKDIDKKTYKYKPKGWDTLVSKTNYKAKYFFDSNPEICFANSVLKMFNSDNAKIFFGPYRPLPKFSVTKNYDDSSLVKFEYFKHVSGIATKAHSYPDFIVDIDDKTFFIEVKSLKNDYDSNKTHDLDVGYQNISLKYKTALQEDSWKPWTQNVNSVLEHTHYYFGIAWVDNTFKDDPKFTWTIYHDGEIFSSGENVSKSNIFKMFILK</sequence>
<gene>
    <name evidence="2" type="ORF">UREOM_1680</name>
</gene>
<protein>
    <recommendedName>
        <fullName evidence="1">Helicase/UvrB N-terminal domain-containing protein</fullName>
    </recommendedName>
</protein>
<dbReference type="InterPro" id="IPR006935">
    <property type="entry name" value="Helicase/UvrB_N"/>
</dbReference>
<dbReference type="PANTHER" id="PTHR47396:SF1">
    <property type="entry name" value="ATP-DEPENDENT HELICASE IRC3-RELATED"/>
    <property type="match status" value="1"/>
</dbReference>
<dbReference type="Pfam" id="PF04851">
    <property type="entry name" value="ResIII"/>
    <property type="match status" value="1"/>
</dbReference>
<dbReference type="InterPro" id="IPR027417">
    <property type="entry name" value="P-loop_NTPase"/>
</dbReference>
<organism evidence="2 3">
    <name type="scientific">Ureaplasma ceti</name>
    <dbReference type="NCBI Taxonomy" id="3119530"/>
    <lineage>
        <taxon>Bacteria</taxon>
        <taxon>Bacillati</taxon>
        <taxon>Mycoplasmatota</taxon>
        <taxon>Mycoplasmoidales</taxon>
        <taxon>Mycoplasmoidaceae</taxon>
        <taxon>Ureaplasma</taxon>
    </lineage>
</organism>
<comment type="caution">
    <text evidence="2">The sequence shown here is derived from an EMBL/GenBank/DDBJ whole genome shotgun (WGS) entry which is preliminary data.</text>
</comment>
<dbReference type="EMBL" id="BAABQM010000001">
    <property type="protein sequence ID" value="GAA5414457.1"/>
    <property type="molecule type" value="Genomic_DNA"/>
</dbReference>
<evidence type="ECO:0000313" key="2">
    <source>
        <dbReference type="EMBL" id="GAA5414457.1"/>
    </source>
</evidence>
<keyword evidence="3" id="KW-1185">Reference proteome</keyword>
<dbReference type="PANTHER" id="PTHR47396">
    <property type="entry name" value="TYPE I RESTRICTION ENZYME ECOKI R PROTEIN"/>
    <property type="match status" value="1"/>
</dbReference>
<reference evidence="2" key="1">
    <citation type="submission" date="2024-02" db="EMBL/GenBank/DDBJ databases">
        <title>Draft genome sequence of new strains in genus Ureaplasma.</title>
        <authorList>
            <person name="Nakajima Y."/>
            <person name="Segawa T."/>
        </authorList>
    </citation>
    <scope>NUCLEOTIDE SEQUENCE [LARGE SCALE GENOMIC DNA]</scope>
    <source>
        <strain evidence="2">OM1</strain>
    </source>
</reference>
<dbReference type="Gene3D" id="3.40.50.300">
    <property type="entry name" value="P-loop containing nucleotide triphosphate hydrolases"/>
    <property type="match status" value="1"/>
</dbReference>
<proteinExistence type="predicted"/>
<dbReference type="SUPFAM" id="SSF52540">
    <property type="entry name" value="P-loop containing nucleoside triphosphate hydrolases"/>
    <property type="match status" value="1"/>
</dbReference>
<name>A0ABP9U685_9BACT</name>
<dbReference type="RefSeq" id="WP_353289623.1">
    <property type="nucleotide sequence ID" value="NZ_BAABQM010000001.1"/>
</dbReference>
<evidence type="ECO:0000313" key="3">
    <source>
        <dbReference type="Proteomes" id="UP001449582"/>
    </source>
</evidence>